<reference evidence="1 2" key="1">
    <citation type="submission" date="2019-02" db="EMBL/GenBank/DDBJ databases">
        <title>Genomic Encyclopedia of Type Strains, Phase IV (KMG-IV): sequencing the most valuable type-strain genomes for metagenomic binning, comparative biology and taxonomic classification.</title>
        <authorList>
            <person name="Goeker M."/>
        </authorList>
    </citation>
    <scope>NUCLEOTIDE SEQUENCE [LARGE SCALE GENOMIC DNA]</scope>
    <source>
        <strain evidence="1 2">DSM 18116</strain>
    </source>
</reference>
<evidence type="ECO:0000313" key="2">
    <source>
        <dbReference type="Proteomes" id="UP000293874"/>
    </source>
</evidence>
<dbReference type="Gene3D" id="2.40.128.140">
    <property type="entry name" value="Outer membrane protein"/>
    <property type="match status" value="1"/>
</dbReference>
<dbReference type="InterPro" id="IPR018707">
    <property type="entry name" value="LpxR"/>
</dbReference>
<protein>
    <recommendedName>
        <fullName evidence="3">Lipid A deacylase LpxR family protein</fullName>
    </recommendedName>
</protein>
<dbReference type="RefSeq" id="WP_130541745.1">
    <property type="nucleotide sequence ID" value="NZ_CP042431.1"/>
</dbReference>
<dbReference type="OrthoDB" id="622552at2"/>
<proteinExistence type="predicted"/>
<organism evidence="1 2">
    <name type="scientific">Pseudobacter ginsenosidimutans</name>
    <dbReference type="NCBI Taxonomy" id="661488"/>
    <lineage>
        <taxon>Bacteria</taxon>
        <taxon>Pseudomonadati</taxon>
        <taxon>Bacteroidota</taxon>
        <taxon>Chitinophagia</taxon>
        <taxon>Chitinophagales</taxon>
        <taxon>Chitinophagaceae</taxon>
        <taxon>Pseudobacter</taxon>
    </lineage>
</organism>
<evidence type="ECO:0000313" key="1">
    <source>
        <dbReference type="EMBL" id="RZS71218.1"/>
    </source>
</evidence>
<dbReference type="EMBL" id="SGXA01000002">
    <property type="protein sequence ID" value="RZS71218.1"/>
    <property type="molecule type" value="Genomic_DNA"/>
</dbReference>
<keyword evidence="2" id="KW-1185">Reference proteome</keyword>
<comment type="caution">
    <text evidence="1">The sequence shown here is derived from an EMBL/GenBank/DDBJ whole genome shotgun (WGS) entry which is preliminary data.</text>
</comment>
<sequence length="328" mass="36749">MKKLWPYCTIVLLIAGFFNILHAQTKGEYRRQLRISVDEDFINIRGQGTDKAYTAGTFIDYFYTRKTHTFFLERWAPKAGADAINIYGTGLMHLMFTPNNTKAEAPIHNDYPYAGAVLGHFSSYSYNEQKKYSFQARIMGGMIGPASGAREIQEFVHRLTGTQQPMGWENQLPNDILLNLELAAEKQVIGNNFAELIGGARAYAGTMTDGVEAYAIVRTGKMKPYFRGLMAHTGTPPQSSKNGRWQVYAFAKPAARFIAYNALLQGGIVLDKYKVVTPDIKRFTASLDYGLVLSHGNFGISFTQKILSAYVKGVKSHEVGNITLYFNW</sequence>
<dbReference type="InterPro" id="IPR037107">
    <property type="entry name" value="Put_OMP_sf"/>
</dbReference>
<evidence type="ECO:0008006" key="3">
    <source>
        <dbReference type="Google" id="ProtNLM"/>
    </source>
</evidence>
<name>A0A4Q7MRZ0_9BACT</name>
<dbReference type="AlphaFoldDB" id="A0A4Q7MRZ0"/>
<accession>A0A4Q7MRZ0</accession>
<gene>
    <name evidence="1" type="ORF">EV199_3119</name>
</gene>
<dbReference type="Pfam" id="PF09982">
    <property type="entry name" value="LpxR"/>
    <property type="match status" value="1"/>
</dbReference>
<dbReference type="Proteomes" id="UP000293874">
    <property type="component" value="Unassembled WGS sequence"/>
</dbReference>